<accession>A0ABT2HAJ7</accession>
<dbReference type="Proteomes" id="UP001165586">
    <property type="component" value="Unassembled WGS sequence"/>
</dbReference>
<dbReference type="Gene3D" id="1.10.260.40">
    <property type="entry name" value="lambda repressor-like DNA-binding domains"/>
    <property type="match status" value="1"/>
</dbReference>
<dbReference type="PROSITE" id="PS50943">
    <property type="entry name" value="HTH_CROC1"/>
    <property type="match status" value="1"/>
</dbReference>
<evidence type="ECO:0000259" key="1">
    <source>
        <dbReference type="PROSITE" id="PS50943"/>
    </source>
</evidence>
<name>A0ABT2HAJ7_9MICO</name>
<evidence type="ECO:0000313" key="2">
    <source>
        <dbReference type="EMBL" id="MCS5736886.1"/>
    </source>
</evidence>
<protein>
    <submittedName>
        <fullName evidence="2">Helix-turn-helix transcriptional regulator</fullName>
    </submittedName>
</protein>
<dbReference type="EMBL" id="JANLCJ010000252">
    <property type="protein sequence ID" value="MCS5736886.1"/>
    <property type="molecule type" value="Genomic_DNA"/>
</dbReference>
<feature type="domain" description="HTH cro/C1-type" evidence="1">
    <location>
        <begin position="10"/>
        <end position="64"/>
    </location>
</feature>
<organism evidence="2 3">
    <name type="scientific">Herbiconiux daphne</name>
    <dbReference type="NCBI Taxonomy" id="2970914"/>
    <lineage>
        <taxon>Bacteria</taxon>
        <taxon>Bacillati</taxon>
        <taxon>Actinomycetota</taxon>
        <taxon>Actinomycetes</taxon>
        <taxon>Micrococcales</taxon>
        <taxon>Microbacteriaceae</taxon>
        <taxon>Herbiconiux</taxon>
    </lineage>
</organism>
<evidence type="ECO:0000313" key="3">
    <source>
        <dbReference type="Proteomes" id="UP001165586"/>
    </source>
</evidence>
<proteinExistence type="predicted"/>
<comment type="caution">
    <text evidence="2">The sequence shown here is derived from an EMBL/GenBank/DDBJ whole genome shotgun (WGS) entry which is preliminary data.</text>
</comment>
<dbReference type="CDD" id="cd00093">
    <property type="entry name" value="HTH_XRE"/>
    <property type="match status" value="1"/>
</dbReference>
<dbReference type="Pfam" id="PF01381">
    <property type="entry name" value="HTH_3"/>
    <property type="match status" value="1"/>
</dbReference>
<dbReference type="InterPro" id="IPR010982">
    <property type="entry name" value="Lambda_DNA-bd_dom_sf"/>
</dbReference>
<dbReference type="SMART" id="SM00530">
    <property type="entry name" value="HTH_XRE"/>
    <property type="match status" value="1"/>
</dbReference>
<reference evidence="2" key="1">
    <citation type="submission" date="2022-08" db="EMBL/GenBank/DDBJ databases">
        <authorList>
            <person name="Deng Y."/>
            <person name="Han X.-F."/>
            <person name="Zhang Y.-Q."/>
        </authorList>
    </citation>
    <scope>NUCLEOTIDE SEQUENCE</scope>
    <source>
        <strain evidence="2">CPCC 203386</strain>
    </source>
</reference>
<gene>
    <name evidence="2" type="ORF">N1032_24455</name>
</gene>
<keyword evidence="3" id="KW-1185">Reference proteome</keyword>
<dbReference type="RefSeq" id="WP_259543106.1">
    <property type="nucleotide sequence ID" value="NZ_JANLCJ010000252.1"/>
</dbReference>
<sequence>MVEIVDFEKVKDIMNERGISQVELANRMDITQGHLSMLFYGRRRTTLDILFALLNALNLTFQDVLKDEYLHFAG</sequence>
<dbReference type="InterPro" id="IPR001387">
    <property type="entry name" value="Cro/C1-type_HTH"/>
</dbReference>
<dbReference type="SUPFAM" id="SSF47413">
    <property type="entry name" value="lambda repressor-like DNA-binding domains"/>
    <property type="match status" value="1"/>
</dbReference>